<sequence length="230" mass="26094">MNVPELRLCNLDEGKRMDGLWTFRMTTSDTDKLVRFQPDTSAKLSQCVLLPPQETVSPSMIISKENRRAIYENLFKEGVLVAKKDFNAPKHEELDVPNLQVIKALQSLSSRGYVKTQFSWQWYYYVLTPEGVEYLREWCVPFTFVVPILSEINQHNFSSSIRLHLPSEIVPATHKKAARPARPATVRPGGGEGAYRAPRGDREDYRKKEGGAPGEFRPQFAGVGRGAPRE</sequence>
<dbReference type="InParanoid" id="A0A369K5V7"/>
<evidence type="ECO:0000256" key="5">
    <source>
        <dbReference type="ARBA" id="ARBA00023274"/>
    </source>
</evidence>
<organism evidence="8 9">
    <name type="scientific">Hypsizygus marmoreus</name>
    <name type="common">White beech mushroom</name>
    <name type="synonym">Agaricus marmoreus</name>
    <dbReference type="NCBI Taxonomy" id="39966"/>
    <lineage>
        <taxon>Eukaryota</taxon>
        <taxon>Fungi</taxon>
        <taxon>Dikarya</taxon>
        <taxon>Basidiomycota</taxon>
        <taxon>Agaricomycotina</taxon>
        <taxon>Agaricomycetes</taxon>
        <taxon>Agaricomycetidae</taxon>
        <taxon>Agaricales</taxon>
        <taxon>Tricholomatineae</taxon>
        <taxon>Lyophyllaceae</taxon>
        <taxon>Hypsizygus</taxon>
    </lineage>
</organism>
<accession>A0A369K5V7</accession>
<dbReference type="GO" id="GO:0003735">
    <property type="term" value="F:structural constituent of ribosome"/>
    <property type="evidence" value="ECO:0007669"/>
    <property type="project" value="TreeGrafter"/>
</dbReference>
<dbReference type="Gene3D" id="1.10.10.10">
    <property type="entry name" value="Winged helix-like DNA-binding domain superfamily/Winged helix DNA-binding domain"/>
    <property type="match status" value="1"/>
</dbReference>
<dbReference type="FunCoup" id="A0A369K5V7">
    <property type="interactions" value="489"/>
</dbReference>
<dbReference type="OrthoDB" id="5211809at2759"/>
<evidence type="ECO:0000313" key="9">
    <source>
        <dbReference type="Proteomes" id="UP000076154"/>
    </source>
</evidence>
<comment type="similarity">
    <text evidence="2">Belongs to the eukaryotic ribosomal protein eS10 family.</text>
</comment>
<dbReference type="PANTHER" id="PTHR12146:SF0">
    <property type="entry name" value="RIBOSOMAL PROTEIN S10"/>
    <property type="match status" value="1"/>
</dbReference>
<feature type="region of interest" description="Disordered" evidence="6">
    <location>
        <begin position="174"/>
        <end position="230"/>
    </location>
</feature>
<evidence type="ECO:0000256" key="6">
    <source>
        <dbReference type="SAM" id="MobiDB-lite"/>
    </source>
</evidence>
<dbReference type="PANTHER" id="PTHR12146">
    <property type="entry name" value="40S RIBOSOMAL PROTEIN S10"/>
    <property type="match status" value="1"/>
</dbReference>
<dbReference type="FunFam" id="1.10.10.10:FF:000025">
    <property type="entry name" value="40S ribosomal protein S10"/>
    <property type="match status" value="1"/>
</dbReference>
<reference evidence="8" key="1">
    <citation type="submission" date="2018-04" db="EMBL/GenBank/DDBJ databases">
        <title>Whole genome sequencing of Hypsizygus marmoreus.</title>
        <authorList>
            <person name="Choi I.-G."/>
            <person name="Min B."/>
            <person name="Kim J.-G."/>
            <person name="Kim S."/>
            <person name="Oh Y.-L."/>
            <person name="Kong W.-S."/>
            <person name="Park H."/>
            <person name="Jeong J."/>
            <person name="Song E.-S."/>
        </authorList>
    </citation>
    <scope>NUCLEOTIDE SEQUENCE [LARGE SCALE GENOMIC DNA]</scope>
    <source>
        <strain evidence="8">51987-8</strain>
    </source>
</reference>
<evidence type="ECO:0000256" key="3">
    <source>
        <dbReference type="ARBA" id="ARBA00022490"/>
    </source>
</evidence>
<evidence type="ECO:0000313" key="8">
    <source>
        <dbReference type="EMBL" id="RDB29288.1"/>
    </source>
</evidence>
<protein>
    <submittedName>
        <fullName evidence="8">40S ribosomal protein S10-B</fullName>
    </submittedName>
</protein>
<dbReference type="InterPro" id="IPR005326">
    <property type="entry name" value="Plectin_eS10_N"/>
</dbReference>
<name>A0A369K5V7_HYPMA</name>
<dbReference type="GO" id="GO:0003723">
    <property type="term" value="F:RNA binding"/>
    <property type="evidence" value="ECO:0007669"/>
    <property type="project" value="TreeGrafter"/>
</dbReference>
<feature type="compositionally biased region" description="Basic and acidic residues" evidence="6">
    <location>
        <begin position="198"/>
        <end position="210"/>
    </location>
</feature>
<evidence type="ECO:0000256" key="4">
    <source>
        <dbReference type="ARBA" id="ARBA00022980"/>
    </source>
</evidence>
<dbReference type="InterPro" id="IPR036390">
    <property type="entry name" value="WH_DNA-bd_sf"/>
</dbReference>
<comment type="caution">
    <text evidence="8">The sequence shown here is derived from an EMBL/GenBank/DDBJ whole genome shotgun (WGS) entry which is preliminary data.</text>
</comment>
<dbReference type="SUPFAM" id="SSF46785">
    <property type="entry name" value="Winged helix' DNA-binding domain"/>
    <property type="match status" value="1"/>
</dbReference>
<dbReference type="InterPro" id="IPR037447">
    <property type="entry name" value="Ribosomal_eS10"/>
</dbReference>
<gene>
    <name evidence="8" type="ORF">Hypma_014931</name>
</gene>
<evidence type="ECO:0000259" key="7">
    <source>
        <dbReference type="Pfam" id="PF03501"/>
    </source>
</evidence>
<dbReference type="Proteomes" id="UP000076154">
    <property type="component" value="Unassembled WGS sequence"/>
</dbReference>
<evidence type="ECO:0000256" key="2">
    <source>
        <dbReference type="ARBA" id="ARBA00007278"/>
    </source>
</evidence>
<keyword evidence="4 8" id="KW-0689">Ribosomal protein</keyword>
<dbReference type="Pfam" id="PF03501">
    <property type="entry name" value="S10_plectin"/>
    <property type="match status" value="1"/>
</dbReference>
<dbReference type="InterPro" id="IPR036388">
    <property type="entry name" value="WH-like_DNA-bd_sf"/>
</dbReference>
<feature type="domain" description="Plectin/eS10 N-terminal" evidence="7">
    <location>
        <begin position="62"/>
        <end position="147"/>
    </location>
</feature>
<keyword evidence="5" id="KW-0687">Ribonucleoprotein</keyword>
<keyword evidence="9" id="KW-1185">Reference proteome</keyword>
<keyword evidence="3" id="KW-0963">Cytoplasm</keyword>
<dbReference type="GO" id="GO:0022627">
    <property type="term" value="C:cytosolic small ribosomal subunit"/>
    <property type="evidence" value="ECO:0007669"/>
    <property type="project" value="TreeGrafter"/>
</dbReference>
<dbReference type="AlphaFoldDB" id="A0A369K5V7"/>
<evidence type="ECO:0000256" key="1">
    <source>
        <dbReference type="ARBA" id="ARBA00004496"/>
    </source>
</evidence>
<comment type="subcellular location">
    <subcellularLocation>
        <location evidence="1">Cytoplasm</location>
    </subcellularLocation>
</comment>
<dbReference type="EMBL" id="LUEZ02000010">
    <property type="protein sequence ID" value="RDB29288.1"/>
    <property type="molecule type" value="Genomic_DNA"/>
</dbReference>
<proteinExistence type="inferred from homology"/>
<dbReference type="STRING" id="39966.A0A369K5V7"/>